<reference evidence="2 3" key="1">
    <citation type="submission" date="2019-09" db="EMBL/GenBank/DDBJ databases">
        <title>Pararcticibacter amylolyticus gen. nov., sp. nov., isolated from a rottenly hemp rope, and reclassification of Pedobacter tournemirensis as Pararcticibacter tournemirensis comb. nov.</title>
        <authorList>
            <person name="Cai Y."/>
        </authorList>
    </citation>
    <scope>NUCLEOTIDE SEQUENCE [LARGE SCALE GENOMIC DNA]</scope>
    <source>
        <strain evidence="2 3">TF5-37.2-LB10</strain>
    </source>
</reference>
<name>A0A5M9GHG9_9SPHI</name>
<dbReference type="OrthoDB" id="1409548at2"/>
<dbReference type="EMBL" id="VWNE01000070">
    <property type="protein sequence ID" value="KAA8473886.1"/>
    <property type="molecule type" value="Genomic_DNA"/>
</dbReference>
<dbReference type="RefSeq" id="WP_141814147.1">
    <property type="nucleotide sequence ID" value="NZ_VFPL01000001.1"/>
</dbReference>
<evidence type="ECO:0000313" key="3">
    <source>
        <dbReference type="Proteomes" id="UP000322918"/>
    </source>
</evidence>
<evidence type="ECO:0000256" key="1">
    <source>
        <dbReference type="SAM" id="SignalP"/>
    </source>
</evidence>
<feature type="chain" id="PRO_5024421192" evidence="1">
    <location>
        <begin position="25"/>
        <end position="151"/>
    </location>
</feature>
<comment type="caution">
    <text evidence="2">The sequence shown here is derived from an EMBL/GenBank/DDBJ whole genome shotgun (WGS) entry which is preliminary data.</text>
</comment>
<sequence length="151" mass="16838">MKTLYFFFLVLLSVFGASSFDAKAQSTSASERSIIINKKGEIFDHGWNKLGYITSDNIAKNNKGKTIYFINKNGNVIDANGKNLGRAAKNGNYYNLSGENVITVRDKNAEECDILDPQGHKLGTVHKNYKLHACATHCFFLAKEKEKRVGN</sequence>
<organism evidence="2 3">
    <name type="scientific">Arcticibacter tournemirensis</name>
    <dbReference type="NCBI Taxonomy" id="699437"/>
    <lineage>
        <taxon>Bacteria</taxon>
        <taxon>Pseudomonadati</taxon>
        <taxon>Bacteroidota</taxon>
        <taxon>Sphingobacteriia</taxon>
        <taxon>Sphingobacteriales</taxon>
        <taxon>Sphingobacteriaceae</taxon>
        <taxon>Arcticibacter</taxon>
    </lineage>
</organism>
<dbReference type="AlphaFoldDB" id="A0A5M9GHG9"/>
<keyword evidence="1" id="KW-0732">Signal</keyword>
<accession>A0A5M9GHG9</accession>
<gene>
    <name evidence="2" type="ORF">F1649_22565</name>
</gene>
<dbReference type="Proteomes" id="UP000322918">
    <property type="component" value="Unassembled WGS sequence"/>
</dbReference>
<evidence type="ECO:0000313" key="2">
    <source>
        <dbReference type="EMBL" id="KAA8473886.1"/>
    </source>
</evidence>
<feature type="signal peptide" evidence="1">
    <location>
        <begin position="1"/>
        <end position="24"/>
    </location>
</feature>
<proteinExistence type="predicted"/>
<keyword evidence="3" id="KW-1185">Reference proteome</keyword>
<protein>
    <submittedName>
        <fullName evidence="2">DUF3659 domain-containing protein</fullName>
    </submittedName>
</protein>